<name>A0ABR0N5N9_GOSAR</name>
<gene>
    <name evidence="1" type="ORF">PVK06_040225</name>
</gene>
<organism evidence="1 2">
    <name type="scientific">Gossypium arboreum</name>
    <name type="common">Tree cotton</name>
    <name type="synonym">Gossypium nanking</name>
    <dbReference type="NCBI Taxonomy" id="29729"/>
    <lineage>
        <taxon>Eukaryota</taxon>
        <taxon>Viridiplantae</taxon>
        <taxon>Streptophyta</taxon>
        <taxon>Embryophyta</taxon>
        <taxon>Tracheophyta</taxon>
        <taxon>Spermatophyta</taxon>
        <taxon>Magnoliopsida</taxon>
        <taxon>eudicotyledons</taxon>
        <taxon>Gunneridae</taxon>
        <taxon>Pentapetalae</taxon>
        <taxon>rosids</taxon>
        <taxon>malvids</taxon>
        <taxon>Malvales</taxon>
        <taxon>Malvaceae</taxon>
        <taxon>Malvoideae</taxon>
        <taxon>Gossypium</taxon>
    </lineage>
</organism>
<dbReference type="Proteomes" id="UP001358586">
    <property type="component" value="Chromosome 11"/>
</dbReference>
<accession>A0ABR0N5N9</accession>
<evidence type="ECO:0000313" key="2">
    <source>
        <dbReference type="Proteomes" id="UP001358586"/>
    </source>
</evidence>
<reference evidence="1 2" key="1">
    <citation type="submission" date="2023-03" db="EMBL/GenBank/DDBJ databases">
        <title>WGS of Gossypium arboreum.</title>
        <authorList>
            <person name="Yu D."/>
        </authorList>
    </citation>
    <scope>NUCLEOTIDE SEQUENCE [LARGE SCALE GENOMIC DNA]</scope>
    <source>
        <tissue evidence="1">Leaf</tissue>
    </source>
</reference>
<comment type="caution">
    <text evidence="1">The sequence shown here is derived from an EMBL/GenBank/DDBJ whole genome shotgun (WGS) entry which is preliminary data.</text>
</comment>
<evidence type="ECO:0000313" key="1">
    <source>
        <dbReference type="EMBL" id="KAK5785623.1"/>
    </source>
</evidence>
<sequence>MVFNFNRKICGRTSILGNLRVNSNAFDANNEIVLLDTFNPSSQDAILGGKISSFAAEDVCNTGLFLMVKLDLLFGLEKTWRWIGLHFTPNNADGSIVRLKNRGPMKSFLQKLEE</sequence>
<dbReference type="EMBL" id="JARKNE010000011">
    <property type="protein sequence ID" value="KAK5785623.1"/>
    <property type="molecule type" value="Genomic_DNA"/>
</dbReference>
<keyword evidence="2" id="KW-1185">Reference proteome</keyword>
<protein>
    <submittedName>
        <fullName evidence="1">Uncharacterized protein</fullName>
    </submittedName>
</protein>
<proteinExistence type="predicted"/>